<evidence type="ECO:0000256" key="1">
    <source>
        <dbReference type="ARBA" id="ARBA00000900"/>
    </source>
</evidence>
<organism evidence="10 11">
    <name type="scientific">Daucus carota subsp. sativus</name>
    <name type="common">Carrot</name>
    <dbReference type="NCBI Taxonomy" id="79200"/>
    <lineage>
        <taxon>Eukaryota</taxon>
        <taxon>Viridiplantae</taxon>
        <taxon>Streptophyta</taxon>
        <taxon>Embryophyta</taxon>
        <taxon>Tracheophyta</taxon>
        <taxon>Spermatophyta</taxon>
        <taxon>Magnoliopsida</taxon>
        <taxon>eudicotyledons</taxon>
        <taxon>Gunneridae</taxon>
        <taxon>Pentapetalae</taxon>
        <taxon>asterids</taxon>
        <taxon>campanulids</taxon>
        <taxon>Apiales</taxon>
        <taxon>Apiaceae</taxon>
        <taxon>Apioideae</taxon>
        <taxon>Scandiceae</taxon>
        <taxon>Daucinae</taxon>
        <taxon>Daucus</taxon>
        <taxon>Daucus sect. Daucus</taxon>
    </lineage>
</organism>
<feature type="domain" description="RING-type" evidence="9">
    <location>
        <begin position="203"/>
        <end position="233"/>
    </location>
</feature>
<comment type="catalytic activity">
    <reaction evidence="1">
        <text>S-ubiquitinyl-[E2 ubiquitin-conjugating enzyme]-L-cysteine + [acceptor protein]-L-lysine = [E2 ubiquitin-conjugating enzyme]-L-cysteine + N(6)-ubiquitinyl-[acceptor protein]-L-lysine.</text>
        <dbReference type="EC" id="2.3.2.27"/>
    </reaction>
</comment>
<dbReference type="PANTHER" id="PTHR22937">
    <property type="entry name" value="E3 UBIQUITIN-PROTEIN LIGASE RNF165"/>
    <property type="match status" value="1"/>
</dbReference>
<proteinExistence type="predicted"/>
<dbReference type="EC" id="2.3.2.27" evidence="2"/>
<keyword evidence="3" id="KW-0808">Transferase</keyword>
<keyword evidence="4" id="KW-0479">Metal-binding</keyword>
<evidence type="ECO:0000256" key="6">
    <source>
        <dbReference type="ARBA" id="ARBA00022786"/>
    </source>
</evidence>
<keyword evidence="7" id="KW-0862">Zinc</keyword>
<keyword evidence="11" id="KW-1185">Reference proteome</keyword>
<dbReference type="GO" id="GO:0008270">
    <property type="term" value="F:zinc ion binding"/>
    <property type="evidence" value="ECO:0007669"/>
    <property type="project" value="UniProtKB-KW"/>
</dbReference>
<dbReference type="Pfam" id="PF13639">
    <property type="entry name" value="zf-RING_2"/>
    <property type="match status" value="1"/>
</dbReference>
<evidence type="ECO:0000313" key="10">
    <source>
        <dbReference type="EMBL" id="WOG98571.1"/>
    </source>
</evidence>
<dbReference type="EMBL" id="CP093346">
    <property type="protein sequence ID" value="WOG98571.1"/>
    <property type="molecule type" value="Genomic_DNA"/>
</dbReference>
<dbReference type="InterPro" id="IPR013083">
    <property type="entry name" value="Znf_RING/FYVE/PHD"/>
</dbReference>
<gene>
    <name evidence="10" type="ORF">DCAR_0417915</name>
</gene>
<evidence type="ECO:0000256" key="3">
    <source>
        <dbReference type="ARBA" id="ARBA00022679"/>
    </source>
</evidence>
<keyword evidence="5 8" id="KW-0863">Zinc-finger</keyword>
<dbReference type="GO" id="GO:0061630">
    <property type="term" value="F:ubiquitin protein ligase activity"/>
    <property type="evidence" value="ECO:0007669"/>
    <property type="project" value="UniProtKB-EC"/>
</dbReference>
<evidence type="ECO:0000256" key="7">
    <source>
        <dbReference type="ARBA" id="ARBA00022833"/>
    </source>
</evidence>
<dbReference type="PANTHER" id="PTHR22937:SF163">
    <property type="entry name" value="RING-TYPE E3 UBIQUITIN TRANSFERASE"/>
    <property type="match status" value="1"/>
</dbReference>
<evidence type="ECO:0000256" key="8">
    <source>
        <dbReference type="PROSITE-ProRule" id="PRU00175"/>
    </source>
</evidence>
<dbReference type="AlphaFoldDB" id="A0AAF0X0W6"/>
<dbReference type="InterPro" id="IPR001841">
    <property type="entry name" value="Znf_RING"/>
</dbReference>
<evidence type="ECO:0000256" key="2">
    <source>
        <dbReference type="ARBA" id="ARBA00012483"/>
    </source>
</evidence>
<dbReference type="InterPro" id="IPR045191">
    <property type="entry name" value="MBR1/2-like"/>
</dbReference>
<evidence type="ECO:0000256" key="4">
    <source>
        <dbReference type="ARBA" id="ARBA00022723"/>
    </source>
</evidence>
<dbReference type="Gene3D" id="3.30.40.10">
    <property type="entry name" value="Zinc/RING finger domain, C3HC4 (zinc finger)"/>
    <property type="match status" value="1"/>
</dbReference>
<keyword evidence="6" id="KW-0833">Ubl conjugation pathway</keyword>
<evidence type="ECO:0000259" key="9">
    <source>
        <dbReference type="PROSITE" id="PS50089"/>
    </source>
</evidence>
<accession>A0AAF0X0W6</accession>
<evidence type="ECO:0000313" key="11">
    <source>
        <dbReference type="Proteomes" id="UP000077755"/>
    </source>
</evidence>
<protein>
    <recommendedName>
        <fullName evidence="2">RING-type E3 ubiquitin transferase</fullName>
        <ecNumber evidence="2">2.3.2.27</ecNumber>
    </recommendedName>
</protein>
<dbReference type="PROSITE" id="PS50089">
    <property type="entry name" value="ZF_RING_2"/>
    <property type="match status" value="1"/>
</dbReference>
<dbReference type="SUPFAM" id="SSF57850">
    <property type="entry name" value="RING/U-box"/>
    <property type="match status" value="1"/>
</dbReference>
<reference evidence="10" key="2">
    <citation type="submission" date="2022-03" db="EMBL/GenBank/DDBJ databases">
        <title>Draft title - Genomic analysis of global carrot germplasm unveils the trajectory of domestication and the origin of high carotenoid orange carrot.</title>
        <authorList>
            <person name="Iorizzo M."/>
            <person name="Ellison S."/>
            <person name="Senalik D."/>
            <person name="Macko-Podgorni A."/>
            <person name="Grzebelus D."/>
            <person name="Bostan H."/>
            <person name="Rolling W."/>
            <person name="Curaba J."/>
            <person name="Simon P."/>
        </authorList>
    </citation>
    <scope>NUCLEOTIDE SEQUENCE</scope>
    <source>
        <tissue evidence="10">Leaf</tissue>
    </source>
</reference>
<sequence>MATLIVPPTVCDDIDLQASLEYSPHGFIIRLAPLRAWFVCVPSPINAFFCHGPNTPYPVFTPLAGRSGYYQFVHHALITNLVPGESAGRILDLSTFFDGIHNHSHESLGISAWVHPVVNFNLPPTRARDLVPAVEVTRNGETLDSERNNLASDSDLTYEDYLALQERMGRVGSRLSKEKIMQNIRKTSHTTTTTSTNEGPDICVICQAEFEDDESVGVLSCGHEYHVQCIKKWLRRID</sequence>
<reference evidence="10" key="1">
    <citation type="journal article" date="2016" name="Nat. Genet.">
        <title>A high-quality carrot genome assembly provides new insights into carotenoid accumulation and asterid genome evolution.</title>
        <authorList>
            <person name="Iorizzo M."/>
            <person name="Ellison S."/>
            <person name="Senalik D."/>
            <person name="Zeng P."/>
            <person name="Satapoomin P."/>
            <person name="Huang J."/>
            <person name="Bowman M."/>
            <person name="Iovene M."/>
            <person name="Sanseverino W."/>
            <person name="Cavagnaro P."/>
            <person name="Yildiz M."/>
            <person name="Macko-Podgorni A."/>
            <person name="Moranska E."/>
            <person name="Grzebelus E."/>
            <person name="Grzebelus D."/>
            <person name="Ashrafi H."/>
            <person name="Zheng Z."/>
            <person name="Cheng S."/>
            <person name="Spooner D."/>
            <person name="Van Deynze A."/>
            <person name="Simon P."/>
        </authorList>
    </citation>
    <scope>NUCLEOTIDE SEQUENCE</scope>
    <source>
        <tissue evidence="10">Leaf</tissue>
    </source>
</reference>
<evidence type="ECO:0000256" key="5">
    <source>
        <dbReference type="ARBA" id="ARBA00022771"/>
    </source>
</evidence>
<name>A0AAF0X0W6_DAUCS</name>
<dbReference type="Proteomes" id="UP000077755">
    <property type="component" value="Chromosome 4"/>
</dbReference>